<dbReference type="Gene3D" id="1.10.12.10">
    <property type="entry name" value="Lyase 2-enoyl-coa Hydratase, Chain A, domain 2"/>
    <property type="match status" value="1"/>
</dbReference>
<dbReference type="Gene3D" id="3.90.226.10">
    <property type="entry name" value="2-enoyl-CoA Hydratase, Chain A, domain 1"/>
    <property type="match status" value="1"/>
</dbReference>
<accession>A0A3S0TSE4</accession>
<dbReference type="InterPro" id="IPR014748">
    <property type="entry name" value="Enoyl-CoA_hydra_C"/>
</dbReference>
<dbReference type="GO" id="GO:0005829">
    <property type="term" value="C:cytosol"/>
    <property type="evidence" value="ECO:0007669"/>
    <property type="project" value="TreeGrafter"/>
</dbReference>
<dbReference type="InterPro" id="IPR029045">
    <property type="entry name" value="ClpP/crotonase-like_dom_sf"/>
</dbReference>
<dbReference type="InterPro" id="IPR018376">
    <property type="entry name" value="Enoyl-CoA_hyd/isom_CS"/>
</dbReference>
<dbReference type="PANTHER" id="PTHR43113">
    <property type="entry name" value="NUCLEOSIDE-DIPHOSPHATE-SUGAR EPIMERASE"/>
    <property type="match status" value="1"/>
</dbReference>
<name>A0A3S0TSE4_9BACI</name>
<reference evidence="3 4" key="1">
    <citation type="submission" date="2018-12" db="EMBL/GenBank/DDBJ databases">
        <title>Bacillus chawlae sp. nov., Bacillus glennii sp. nov., and Bacillus saganii sp. nov. Isolated from the Vehicle Assembly Building at Kennedy Space Center where the Viking Spacecraft were Assembled.</title>
        <authorList>
            <person name="Seuylemezian A."/>
            <person name="Vaishampayan P."/>
        </authorList>
    </citation>
    <scope>NUCLEOTIDE SEQUENCE [LARGE SCALE GENOMIC DNA]</scope>
    <source>
        <strain evidence="3 4">L5</strain>
    </source>
</reference>
<sequence>MNNFTDILFEKKDGIAQITLNRPKVMNTFRWETIEDLITAFSDVAKDKTIGAVIVTGTGKAFCCGGDIKALQGLDRDSGRQWNHKLVELAMLMRRIPQPVIAAVNGYCIGGGNELNIFCDMSIASDKAVFGQGGPKIGGCPLWGGTQLLPRIVGEKMAREMIMLCNQYPAEEAKTIGLVNRVVPHEQLIEEAENYARRVLEMAPQSIQLAKLSLNYESDALYSSLLHGGALLEFVWESEQFREGTSAFVEKRLPNFDQFRK</sequence>
<dbReference type="AlphaFoldDB" id="A0A3S0TSE4"/>
<evidence type="ECO:0000256" key="1">
    <source>
        <dbReference type="ARBA" id="ARBA00005254"/>
    </source>
</evidence>
<organism evidence="3 4">
    <name type="scientific">Peribacillus cavernae</name>
    <dbReference type="NCBI Taxonomy" id="1674310"/>
    <lineage>
        <taxon>Bacteria</taxon>
        <taxon>Bacillati</taxon>
        <taxon>Bacillota</taxon>
        <taxon>Bacilli</taxon>
        <taxon>Bacillales</taxon>
        <taxon>Bacillaceae</taxon>
        <taxon>Peribacillus</taxon>
    </lineage>
</organism>
<dbReference type="SUPFAM" id="SSF52096">
    <property type="entry name" value="ClpP/crotonase"/>
    <property type="match status" value="1"/>
</dbReference>
<comment type="similarity">
    <text evidence="1 2">Belongs to the enoyl-CoA hydratase/isomerase family.</text>
</comment>
<dbReference type="GO" id="GO:0009234">
    <property type="term" value="P:menaquinone biosynthetic process"/>
    <property type="evidence" value="ECO:0007669"/>
    <property type="project" value="TreeGrafter"/>
</dbReference>
<dbReference type="CDD" id="cd06558">
    <property type="entry name" value="crotonase-like"/>
    <property type="match status" value="1"/>
</dbReference>
<dbReference type="RefSeq" id="WP_126866443.1">
    <property type="nucleotide sequence ID" value="NZ_JAUSTX010000009.1"/>
</dbReference>
<dbReference type="OrthoDB" id="2832686at2"/>
<keyword evidence="4" id="KW-1185">Reference proteome</keyword>
<protein>
    <submittedName>
        <fullName evidence="3">1,4-dihydroxy-6-naphthoate synthase</fullName>
    </submittedName>
</protein>
<dbReference type="Proteomes" id="UP000267430">
    <property type="component" value="Unassembled WGS sequence"/>
</dbReference>
<dbReference type="Pfam" id="PF00378">
    <property type="entry name" value="ECH_1"/>
    <property type="match status" value="1"/>
</dbReference>
<proteinExistence type="inferred from homology"/>
<comment type="caution">
    <text evidence="3">The sequence shown here is derived from an EMBL/GenBank/DDBJ whole genome shotgun (WGS) entry which is preliminary data.</text>
</comment>
<dbReference type="InterPro" id="IPR001753">
    <property type="entry name" value="Enoyl-CoA_hydra/iso"/>
</dbReference>
<gene>
    <name evidence="3" type="ORF">ELQ35_17395</name>
</gene>
<dbReference type="GO" id="GO:0008935">
    <property type="term" value="F:1,4-dihydroxy-2-naphthoyl-CoA synthase activity"/>
    <property type="evidence" value="ECO:0007669"/>
    <property type="project" value="TreeGrafter"/>
</dbReference>
<evidence type="ECO:0000256" key="2">
    <source>
        <dbReference type="RuleBase" id="RU003707"/>
    </source>
</evidence>
<evidence type="ECO:0000313" key="4">
    <source>
        <dbReference type="Proteomes" id="UP000267430"/>
    </source>
</evidence>
<evidence type="ECO:0000313" key="3">
    <source>
        <dbReference type="EMBL" id="RUQ27126.1"/>
    </source>
</evidence>
<dbReference type="PROSITE" id="PS00166">
    <property type="entry name" value="ENOYL_COA_HYDRATASE"/>
    <property type="match status" value="1"/>
</dbReference>
<dbReference type="PANTHER" id="PTHR43113:SF1">
    <property type="entry name" value="1,4-DIHYDROXY-2-NAPHTHOYL-COA SYNTHASE, PEROXISOMAL"/>
    <property type="match status" value="1"/>
</dbReference>
<dbReference type="EMBL" id="RYZZ01000030">
    <property type="protein sequence ID" value="RUQ27126.1"/>
    <property type="molecule type" value="Genomic_DNA"/>
</dbReference>